<evidence type="ECO:0000313" key="3">
    <source>
        <dbReference type="EMBL" id="KAH0870529.1"/>
    </source>
</evidence>
<evidence type="ECO:0000256" key="1">
    <source>
        <dbReference type="SAM" id="MobiDB-lite"/>
    </source>
</evidence>
<protein>
    <submittedName>
        <fullName evidence="3">Uncharacterized protein</fullName>
    </submittedName>
</protein>
<dbReference type="InterPro" id="IPR004158">
    <property type="entry name" value="DUF247_pln"/>
</dbReference>
<feature type="region of interest" description="Disordered" evidence="1">
    <location>
        <begin position="573"/>
        <end position="624"/>
    </location>
</feature>
<feature type="transmembrane region" description="Helical" evidence="2">
    <location>
        <begin position="1558"/>
        <end position="1585"/>
    </location>
</feature>
<name>A0ABQ7YQP2_BRANA</name>
<feature type="compositionally biased region" description="Polar residues" evidence="1">
    <location>
        <begin position="19"/>
        <end position="32"/>
    </location>
</feature>
<feature type="compositionally biased region" description="Pro residues" evidence="1">
    <location>
        <begin position="608"/>
        <end position="619"/>
    </location>
</feature>
<feature type="compositionally biased region" description="Basic residues" evidence="1">
    <location>
        <begin position="595"/>
        <end position="607"/>
    </location>
</feature>
<keyword evidence="4" id="KW-1185">Reference proteome</keyword>
<dbReference type="PANTHER" id="PTHR31170">
    <property type="entry name" value="BNAC04G53230D PROTEIN"/>
    <property type="match status" value="1"/>
</dbReference>
<comment type="caution">
    <text evidence="3">The sequence shown here is derived from an EMBL/GenBank/DDBJ whole genome shotgun (WGS) entry which is preliminary data.</text>
</comment>
<dbReference type="EMBL" id="JAGKQM010000017">
    <property type="protein sequence ID" value="KAH0870529.1"/>
    <property type="molecule type" value="Genomic_DNA"/>
</dbReference>
<accession>A0ABQ7YQP2</accession>
<keyword evidence="2" id="KW-1133">Transmembrane helix</keyword>
<keyword evidence="2" id="KW-0472">Membrane</keyword>
<gene>
    <name evidence="3" type="ORF">HID58_077551</name>
</gene>
<proteinExistence type="predicted"/>
<evidence type="ECO:0000256" key="2">
    <source>
        <dbReference type="SAM" id="Phobius"/>
    </source>
</evidence>
<dbReference type="Proteomes" id="UP000824890">
    <property type="component" value="Unassembled WGS sequence"/>
</dbReference>
<dbReference type="Pfam" id="PF03140">
    <property type="entry name" value="DUF247"/>
    <property type="match status" value="4"/>
</dbReference>
<feature type="compositionally biased region" description="Pro residues" evidence="1">
    <location>
        <begin position="37"/>
        <end position="47"/>
    </location>
</feature>
<feature type="region of interest" description="Disordered" evidence="1">
    <location>
        <begin position="1"/>
        <end position="73"/>
    </location>
</feature>
<reference evidence="3 4" key="1">
    <citation type="submission" date="2021-05" db="EMBL/GenBank/DDBJ databases">
        <title>Genome Assembly of Synthetic Allotetraploid Brassica napus Reveals Homoeologous Exchanges between Subgenomes.</title>
        <authorList>
            <person name="Davis J.T."/>
        </authorList>
    </citation>
    <scope>NUCLEOTIDE SEQUENCE [LARGE SCALE GENOMIC DNA]</scope>
    <source>
        <strain evidence="4">cv. Da-Ae</strain>
        <tissue evidence="3">Seedling</tissue>
    </source>
</reference>
<keyword evidence="2" id="KW-0812">Transmembrane</keyword>
<sequence length="1589" mass="186985">MVNLTNRPPPPPPPPPQFRSISSRSNLIQRLTRSQPVPRPPPPPSWPRPLRLISRPPPRPPPPRPRPPPPPPPFVPILPLPHLIISRRRRKLYHKRMLTWYLITLMMRQKLQTLNQKPEETREAWVISIKEKMDATLRVDATTSRDKLCIYRVPRYLQENDKKSYFPQTVSLGPYHHGKEHLLPMEHHKWRAVNMVMKRTKHSIEMYIDAMKELEEKARACYEGPIGWSSNKFAEMMFLDGLFILELFRGADNDKGFLVLGYGRNDPVFAMRGSMHSIQRDMVMLENQIPLFVLNRLLELQLGPEYQTGLVAQLAIRFFNPLMPTDKLATKTDQLEIKISLENDNFFNPIADKDKEELHCLDVFRRSLLRPSQKPEPRLSRTRWSWKRRAADKRQQQLIHCVTELREAGIKFKRRKTDRFWDIRFKNGYLEIPKLLIHDGTKSLFSNLIAFEQCHIDSNNDITSYIIFMDNLIDSAEDVRYLHYCGIIEHWLGTDSEVADLFNRLCQEVAFDLQDSYLSELSNKVDHNYNRKWNVMKATLKHKYFNNPWAYFSFIAAVILLLLTLSIPPQRHSFKKRSKNPPPSPPPQPSFGSIPRRRRYFFKKRSKNPPPAPPPPPSFGPSLPWLKRRKINPTLPSFINKDMSLIQKDMLTWYLLTLVMRQKLQTRNQQPEETREEWVISIKDKMEQTLREDATTSWERLCIYRVPQYLQENDNKSYFPQTVSLGPYHHSKDHLLPMDRHKWRALNMIMARTKQGIEMYLDAMKELEERARACYEGPIGLSSNKFTEIYDRNDPVFAMRGSMHSIQRDMLAIRFFDPLMPTNQPLTKTNTSNLGEDKFFNPIADKDKDELHCLDVFRRSLLRPSTKPEPRLSRRRWSWKTRVADKRQQQLIHCVTELREAGIKFKIRKTDRFWDIRFKNDTQTTFHDGTKSLFSNLIAFEQCHIDSSNDITSYIIFMDNLIDSPQDVSYLHYCGIIEHWLGSDLEVADLFNRLCQEVAFDPQNSYLSQLSNKVDRNYSRKWNVMKAVLKHKYFNNPWAYFSFFAALVLLHQQQEQKMVAVFYKDMLSWYLLTLKIREKLETENQGSEPVNQDQNLLPLPEVTRSDQDQNNHNHDQTLSETGKIEVTKEIPKETRDDWAISITDKLEQADRDDDTTIWGKLCIYRVPYYLQENDNQSYFPQTVSLGPYHHGKKRLRSMDRHKWRAVNRILKRTNQSIKIYIDAMRELEEKARACYEGPLGLSSNEFVEMLVLDGCFVLELFRGAVEGFTELGYARNDPVFAMRGSMHSIQRDMIMLENQLPLFVLNRLLELQLGTKNKTGLVAQLAVRFFDPLMPTDEPMTKTDQSKLENYLAGDKAFDPFADMGELHCLDVFRRSLLRSSPKPEPRLSRRRWSRNTRVADKRRQQLIHCVTELKEAGIKFRRRKTDRFWDIQFNNGYLEIPRLLIHDGTKSLFLNLIAFEQCHIDSSNDITSYIIFMDNLIDSHEDVSYLHYCGIIEHWLGSDAEVANLFNRLCEEVVFDTEDSYLSRLSAEVNRYYNQKWNAWRAALKHKYFNNPWAVVSFCAAVILLVLTLCQSFYGVYAYYKPPS</sequence>
<feature type="compositionally biased region" description="Pro residues" evidence="1">
    <location>
        <begin position="7"/>
        <end position="17"/>
    </location>
</feature>
<evidence type="ECO:0000313" key="4">
    <source>
        <dbReference type="Proteomes" id="UP000824890"/>
    </source>
</evidence>
<organism evidence="3 4">
    <name type="scientific">Brassica napus</name>
    <name type="common">Rape</name>
    <dbReference type="NCBI Taxonomy" id="3708"/>
    <lineage>
        <taxon>Eukaryota</taxon>
        <taxon>Viridiplantae</taxon>
        <taxon>Streptophyta</taxon>
        <taxon>Embryophyta</taxon>
        <taxon>Tracheophyta</taxon>
        <taxon>Spermatophyta</taxon>
        <taxon>Magnoliopsida</taxon>
        <taxon>eudicotyledons</taxon>
        <taxon>Gunneridae</taxon>
        <taxon>Pentapetalae</taxon>
        <taxon>rosids</taxon>
        <taxon>malvids</taxon>
        <taxon>Brassicales</taxon>
        <taxon>Brassicaceae</taxon>
        <taxon>Brassiceae</taxon>
        <taxon>Brassica</taxon>
    </lineage>
</organism>
<feature type="compositionally biased region" description="Pro residues" evidence="1">
    <location>
        <begin position="55"/>
        <end position="73"/>
    </location>
</feature>
<dbReference type="PANTHER" id="PTHR31170:SF25">
    <property type="entry name" value="BNAA09G04570D PROTEIN"/>
    <property type="match status" value="1"/>
</dbReference>
<feature type="compositionally biased region" description="Pro residues" evidence="1">
    <location>
        <begin position="580"/>
        <end position="589"/>
    </location>
</feature>
<feature type="compositionally biased region" description="Basic and acidic residues" evidence="1">
    <location>
        <begin position="1103"/>
        <end position="1126"/>
    </location>
</feature>
<feature type="region of interest" description="Disordered" evidence="1">
    <location>
        <begin position="1102"/>
        <end position="1126"/>
    </location>
</feature>